<feature type="region of interest" description="Disordered" evidence="1">
    <location>
        <begin position="1"/>
        <end position="24"/>
    </location>
</feature>
<evidence type="ECO:0000313" key="3">
    <source>
        <dbReference type="Proteomes" id="UP001274896"/>
    </source>
</evidence>
<accession>A0AAE0QDS3</accession>
<protein>
    <submittedName>
        <fullName evidence="2">Uncharacterized protein</fullName>
    </submittedName>
</protein>
<evidence type="ECO:0000313" key="2">
    <source>
        <dbReference type="EMBL" id="KAK3518777.1"/>
    </source>
</evidence>
<dbReference type="Proteomes" id="UP001274896">
    <property type="component" value="Unassembled WGS sequence"/>
</dbReference>
<keyword evidence="3" id="KW-1185">Reference proteome</keyword>
<sequence length="47" mass="4795">MRKSSVQSLVPLKVPSSSSSSSSSPLPYIVVLLLLAAPALTSSLPTP</sequence>
<name>A0AAE0QDS3_9TELE</name>
<dbReference type="EMBL" id="JAUCMX010000017">
    <property type="protein sequence ID" value="KAK3518777.1"/>
    <property type="molecule type" value="Genomic_DNA"/>
</dbReference>
<dbReference type="AlphaFoldDB" id="A0AAE0QDS3"/>
<evidence type="ECO:0000256" key="1">
    <source>
        <dbReference type="SAM" id="MobiDB-lite"/>
    </source>
</evidence>
<reference evidence="2" key="1">
    <citation type="submission" date="2023-06" db="EMBL/GenBank/DDBJ databases">
        <title>Male Hemibagrus guttatus genome.</title>
        <authorList>
            <person name="Bian C."/>
        </authorList>
    </citation>
    <scope>NUCLEOTIDE SEQUENCE</scope>
    <source>
        <strain evidence="2">Male_cb2023</strain>
        <tissue evidence="2">Muscle</tissue>
    </source>
</reference>
<organism evidence="2 3">
    <name type="scientific">Hemibagrus guttatus</name>
    <dbReference type="NCBI Taxonomy" id="175788"/>
    <lineage>
        <taxon>Eukaryota</taxon>
        <taxon>Metazoa</taxon>
        <taxon>Chordata</taxon>
        <taxon>Craniata</taxon>
        <taxon>Vertebrata</taxon>
        <taxon>Euteleostomi</taxon>
        <taxon>Actinopterygii</taxon>
        <taxon>Neopterygii</taxon>
        <taxon>Teleostei</taxon>
        <taxon>Ostariophysi</taxon>
        <taxon>Siluriformes</taxon>
        <taxon>Bagridae</taxon>
        <taxon>Hemibagrus</taxon>
    </lineage>
</organism>
<gene>
    <name evidence="2" type="ORF">QTP70_012675</name>
</gene>
<proteinExistence type="predicted"/>
<comment type="caution">
    <text evidence="2">The sequence shown here is derived from an EMBL/GenBank/DDBJ whole genome shotgun (WGS) entry which is preliminary data.</text>
</comment>